<name>A0A0P1LBR6_9BACT</name>
<dbReference type="Proteomes" id="UP000182011">
    <property type="component" value="Unassembled WGS sequence"/>
</dbReference>
<accession>A0A0P1M129</accession>
<dbReference type="Proteomes" id="UP000182200">
    <property type="component" value="Unassembled WGS sequence"/>
</dbReference>
<feature type="transmembrane region" description="Helical" evidence="8">
    <location>
        <begin position="6"/>
        <end position="23"/>
    </location>
</feature>
<dbReference type="STRING" id="1633631.GCA_001442925_00017"/>
<accession>A0A0S4MN94</accession>
<feature type="transmembrane region" description="Helical" evidence="8">
    <location>
        <begin position="246"/>
        <end position="264"/>
    </location>
</feature>
<evidence type="ECO:0000256" key="3">
    <source>
        <dbReference type="ARBA" id="ARBA00022679"/>
    </source>
</evidence>
<dbReference type="GO" id="GO:0009103">
    <property type="term" value="P:lipopolysaccharide biosynthetic process"/>
    <property type="evidence" value="ECO:0007669"/>
    <property type="project" value="TreeGrafter"/>
</dbReference>
<feature type="transmembrane region" description="Helical" evidence="8">
    <location>
        <begin position="75"/>
        <end position="92"/>
    </location>
</feature>
<feature type="transmembrane region" description="Helical" evidence="8">
    <location>
        <begin position="136"/>
        <end position="154"/>
    </location>
</feature>
<feature type="transmembrane region" description="Helical" evidence="8">
    <location>
        <begin position="320"/>
        <end position="337"/>
    </location>
</feature>
<keyword evidence="2" id="KW-1003">Cell membrane</keyword>
<evidence type="ECO:0000256" key="2">
    <source>
        <dbReference type="ARBA" id="ARBA00022475"/>
    </source>
</evidence>
<feature type="transmembrane region" description="Helical" evidence="8">
    <location>
        <begin position="220"/>
        <end position="240"/>
    </location>
</feature>
<keyword evidence="5 8" id="KW-1133">Transmembrane helix</keyword>
<keyword evidence="3 10" id="KW-0808">Transferase</keyword>
<evidence type="ECO:0000313" key="9">
    <source>
        <dbReference type="EMBL" id="CUS84021.1"/>
    </source>
</evidence>
<accession>A0A0P1MXB2</accession>
<protein>
    <submittedName>
        <fullName evidence="10">UDP-N-acetylmuramyl pentapeptide phosphotransferase/UDP-N-acetylglucosamine-1-phosphate transferase</fullName>
    </submittedName>
</protein>
<feature type="transmembrane region" description="Helical" evidence="8">
    <location>
        <begin position="104"/>
        <end position="121"/>
    </location>
</feature>
<evidence type="ECO:0000256" key="8">
    <source>
        <dbReference type="SAM" id="Phobius"/>
    </source>
</evidence>
<dbReference type="GO" id="GO:0046872">
    <property type="term" value="F:metal ion binding"/>
    <property type="evidence" value="ECO:0007669"/>
    <property type="project" value="UniProtKB-KW"/>
</dbReference>
<keyword evidence="4 8" id="KW-0812">Transmembrane</keyword>
<feature type="transmembrane region" description="Helical" evidence="8">
    <location>
        <begin position="166"/>
        <end position="184"/>
    </location>
</feature>
<reference evidence="9 12" key="1">
    <citation type="submission" date="2015-11" db="EMBL/GenBank/DDBJ databases">
        <authorList>
            <person name="Varghese N."/>
        </authorList>
    </citation>
    <scope>NUCLEOTIDE SEQUENCE [LARGE SCALE GENOMIC DNA]</scope>
    <source>
        <strain evidence="9 12">JGI-8</strain>
    </source>
</reference>
<sequence length="376" mass="42708">MLWSLVSFLVSFLLCFFIIRYGFTNNSNNSAIFDSANGEPQKFHSKPTPRIGGVAIWGGFIAASVILFFQKNELTNLFVMILLCSTPLFAIGTAEDLTKKIAPMVRFSVALVSALLSFFLMDVRITRLDIIVLDDLLRFLPLSLFITILAIAGFSNAVNLIDGFNGLASGVSMIILIGLAYVAFKVNDTFLLFLSIVIIAAVLGFFIWNYPRGLIFLGDAGAYIIGFFISVISILLVARHHQVSPWFPMLLLIYPVWETLFSIYRRKFKKGYPLTKADILHFHSLVYKRITRENSSTSIYFWGITFISFIPAVIFWQKSLILQVCTFLWIVMYLSLYRKIVHFETPKYLKYLAKQLGSNNSISPKKTRDISKTELR</sequence>
<dbReference type="GO" id="GO:0005886">
    <property type="term" value="C:plasma membrane"/>
    <property type="evidence" value="ECO:0007669"/>
    <property type="project" value="UniProtKB-SubCell"/>
</dbReference>
<keyword evidence="12" id="KW-1185">Reference proteome</keyword>
<evidence type="ECO:0000256" key="4">
    <source>
        <dbReference type="ARBA" id="ARBA00022692"/>
    </source>
</evidence>
<feature type="transmembrane region" description="Helical" evidence="8">
    <location>
        <begin position="51"/>
        <end position="69"/>
    </location>
</feature>
<feature type="binding site" evidence="7">
    <location>
        <position position="159"/>
    </location>
    <ligand>
        <name>Mg(2+)</name>
        <dbReference type="ChEBI" id="CHEBI:18420"/>
    </ligand>
</feature>
<evidence type="ECO:0000256" key="1">
    <source>
        <dbReference type="ARBA" id="ARBA00004651"/>
    </source>
</evidence>
<accession>A0A0N7MZ15</accession>
<comment type="cofactor">
    <cofactor evidence="7">
        <name>Mg(2+)</name>
        <dbReference type="ChEBI" id="CHEBI:18420"/>
    </cofactor>
</comment>
<feature type="transmembrane region" description="Helical" evidence="8">
    <location>
        <begin position="190"/>
        <end position="208"/>
    </location>
</feature>
<accession>A0A0P1P778</accession>
<dbReference type="PANTHER" id="PTHR22926">
    <property type="entry name" value="PHOSPHO-N-ACETYLMURAMOYL-PENTAPEPTIDE-TRANSFERASE"/>
    <property type="match status" value="1"/>
</dbReference>
<dbReference type="GO" id="GO:0071555">
    <property type="term" value="P:cell wall organization"/>
    <property type="evidence" value="ECO:0007669"/>
    <property type="project" value="TreeGrafter"/>
</dbReference>
<dbReference type="EMBL" id="FAOP01000001">
    <property type="protein sequence ID" value="CUU00558.1"/>
    <property type="molecule type" value="Genomic_DNA"/>
</dbReference>
<accession>A0A0P1LM06</accession>
<dbReference type="GO" id="GO:0044038">
    <property type="term" value="P:cell wall macromolecule biosynthetic process"/>
    <property type="evidence" value="ECO:0007669"/>
    <property type="project" value="TreeGrafter"/>
</dbReference>
<evidence type="ECO:0000256" key="6">
    <source>
        <dbReference type="ARBA" id="ARBA00023136"/>
    </source>
</evidence>
<dbReference type="RefSeq" id="WP_047133540.1">
    <property type="nucleotide sequence ID" value="NZ_CZVI01000007.1"/>
</dbReference>
<organism evidence="10 11">
    <name type="scientific">Candidatus Kryptonium thompsonii</name>
    <dbReference type="NCBI Taxonomy" id="1633631"/>
    <lineage>
        <taxon>Bacteria</taxon>
        <taxon>Pseudomonadati</taxon>
        <taxon>Candidatus Kryptoniota</taxon>
        <taxon>Candidatus Kryptonium</taxon>
    </lineage>
</organism>
<comment type="subcellular location">
    <subcellularLocation>
        <location evidence="1">Cell membrane</location>
        <topology evidence="1">Multi-pass membrane protein</topology>
    </subcellularLocation>
</comment>
<evidence type="ECO:0000313" key="11">
    <source>
        <dbReference type="Proteomes" id="UP000182011"/>
    </source>
</evidence>
<feature type="transmembrane region" description="Helical" evidence="8">
    <location>
        <begin position="297"/>
        <end position="314"/>
    </location>
</feature>
<dbReference type="EMBL" id="CZVI01000007">
    <property type="protein sequence ID" value="CUS84021.1"/>
    <property type="molecule type" value="Genomic_DNA"/>
</dbReference>
<evidence type="ECO:0000313" key="12">
    <source>
        <dbReference type="Proteomes" id="UP000182200"/>
    </source>
</evidence>
<evidence type="ECO:0000313" key="10">
    <source>
        <dbReference type="EMBL" id="CUU00558.1"/>
    </source>
</evidence>
<evidence type="ECO:0000256" key="5">
    <source>
        <dbReference type="ARBA" id="ARBA00022989"/>
    </source>
</evidence>
<feature type="binding site" evidence="7">
    <location>
        <position position="219"/>
    </location>
    <ligand>
        <name>Mg(2+)</name>
        <dbReference type="ChEBI" id="CHEBI:18420"/>
    </ligand>
</feature>
<dbReference type="PANTHER" id="PTHR22926:SF3">
    <property type="entry name" value="UNDECAPRENYL-PHOSPHATE ALPHA-N-ACETYLGLUCOSAMINYL 1-PHOSPHATE TRANSFERASE"/>
    <property type="match status" value="1"/>
</dbReference>
<evidence type="ECO:0000256" key="7">
    <source>
        <dbReference type="PIRSR" id="PIRSR600715-1"/>
    </source>
</evidence>
<keyword evidence="6 8" id="KW-0472">Membrane</keyword>
<dbReference type="InterPro" id="IPR000715">
    <property type="entry name" value="Glycosyl_transferase_4"/>
</dbReference>
<dbReference type="AlphaFoldDB" id="A0A0P1LBR6"/>
<accession>A0A0P1LTC5</accession>
<keyword evidence="7" id="KW-0479">Metal-binding</keyword>
<dbReference type="GO" id="GO:0016780">
    <property type="term" value="F:phosphotransferase activity, for other substituted phosphate groups"/>
    <property type="evidence" value="ECO:0007669"/>
    <property type="project" value="InterPro"/>
</dbReference>
<dbReference type="OrthoDB" id="9783652at2"/>
<proteinExistence type="predicted"/>
<reference evidence="10 11" key="2">
    <citation type="submission" date="2015-11" db="EMBL/GenBank/DDBJ databases">
        <authorList>
            <person name="Zhang Y."/>
            <person name="Guo Z."/>
        </authorList>
    </citation>
    <scope>NUCLEOTIDE SEQUENCE [LARGE SCALE GENOMIC DNA]</scope>
    <source>
        <strain evidence="10">JGI-4</strain>
    </source>
</reference>
<accession>A0A0P1LQ53</accession>
<gene>
    <name evidence="10" type="ORF">JGI4_00017</name>
    <name evidence="9" type="ORF">JGI8_00762</name>
</gene>
<dbReference type="Pfam" id="PF00953">
    <property type="entry name" value="Glycos_transf_4"/>
    <property type="match status" value="1"/>
</dbReference>
<accession>A0A0P1LBR6</accession>
<keyword evidence="7" id="KW-0460">Magnesium</keyword>
<dbReference type="CDD" id="cd06912">
    <property type="entry name" value="GT_MraY_like"/>
    <property type="match status" value="1"/>
</dbReference>